<evidence type="ECO:0000259" key="1">
    <source>
        <dbReference type="PROSITE" id="PS50206"/>
    </source>
</evidence>
<proteinExistence type="predicted"/>
<accession>A0A5M3T8K1</accession>
<evidence type="ECO:0000313" key="2">
    <source>
        <dbReference type="EMBL" id="GCE94358.1"/>
    </source>
</evidence>
<dbReference type="Gene3D" id="3.40.250.10">
    <property type="entry name" value="Rhodanese-like domain"/>
    <property type="match status" value="1"/>
</dbReference>
<evidence type="ECO:0000313" key="3">
    <source>
        <dbReference type="Proteomes" id="UP000326169"/>
    </source>
</evidence>
<reference evidence="2 3" key="1">
    <citation type="journal article" date="2019" name="J Genomics">
        <title>The Draft Genome of a Hydrogen-producing Cyanobacterium, Arthrospira platensis NIES-46.</title>
        <authorList>
            <person name="Suzuki S."/>
            <person name="Yamaguchi H."/>
            <person name="Kawachi M."/>
        </authorList>
    </citation>
    <scope>NUCLEOTIDE SEQUENCE [LARGE SCALE GENOMIC DNA]</scope>
    <source>
        <strain evidence="2 3">NIES-46</strain>
    </source>
</reference>
<protein>
    <submittedName>
        <fullName evidence="2">Rhodanese-like domain protein</fullName>
    </submittedName>
</protein>
<comment type="caution">
    <text evidence="2">The sequence shown here is derived from an EMBL/GenBank/DDBJ whole genome shotgun (WGS) entry which is preliminary data.</text>
</comment>
<dbReference type="PROSITE" id="PS50206">
    <property type="entry name" value="RHODANESE_3"/>
    <property type="match status" value="1"/>
</dbReference>
<dbReference type="SUPFAM" id="SSF52821">
    <property type="entry name" value="Rhodanese/Cell cycle control phosphatase"/>
    <property type="match status" value="1"/>
</dbReference>
<dbReference type="RefSeq" id="WP_006619388.1">
    <property type="nucleotide sequence ID" value="NZ_BIMW01000094.1"/>
</dbReference>
<dbReference type="SMART" id="SM00450">
    <property type="entry name" value="RHOD"/>
    <property type="match status" value="1"/>
</dbReference>
<dbReference type="GeneID" id="301683258"/>
<dbReference type="InterPro" id="IPR001763">
    <property type="entry name" value="Rhodanese-like_dom"/>
</dbReference>
<gene>
    <name evidence="2" type="ORF">NIES46_24130</name>
</gene>
<dbReference type="Pfam" id="PF00581">
    <property type="entry name" value="Rhodanese"/>
    <property type="match status" value="1"/>
</dbReference>
<name>A0A5M3T8K1_LIMPL</name>
<dbReference type="PANTHER" id="PTHR43629:SF2">
    <property type="entry name" value="RHODANESE-LIKE_PPIC DOMAIN-CONTAINING PROTEIN 12, CHLOROPLASTIC"/>
    <property type="match status" value="1"/>
</dbReference>
<keyword evidence="3" id="KW-1185">Reference proteome</keyword>
<sequence>MSVQFFYLPEIDVKTVADYLQKPTQEVQLIDVREPQELAIASIDGFVNYPLSEHQQWSESILTQLDLHKETWVMCHHGRRSAQMGQWLIQQGFTNVKNITGGIDAYSVIVDDTVPRY</sequence>
<dbReference type="Proteomes" id="UP000326169">
    <property type="component" value="Unassembled WGS sequence"/>
</dbReference>
<dbReference type="PANTHER" id="PTHR43629">
    <property type="entry name" value="PEPTIDYL-PROLYL CIS-TRANS ISOMERASE"/>
    <property type="match status" value="1"/>
</dbReference>
<feature type="domain" description="Rhodanese" evidence="1">
    <location>
        <begin position="23"/>
        <end position="115"/>
    </location>
</feature>
<organism evidence="2 3">
    <name type="scientific">Limnospira platensis NIES-46</name>
    <dbReference type="NCBI Taxonomy" id="1236695"/>
    <lineage>
        <taxon>Bacteria</taxon>
        <taxon>Bacillati</taxon>
        <taxon>Cyanobacteriota</taxon>
        <taxon>Cyanophyceae</taxon>
        <taxon>Oscillatoriophycideae</taxon>
        <taxon>Oscillatoriales</taxon>
        <taxon>Sirenicapillariaceae</taxon>
        <taxon>Limnospira</taxon>
    </lineage>
</organism>
<dbReference type="InterPro" id="IPR036873">
    <property type="entry name" value="Rhodanese-like_dom_sf"/>
</dbReference>
<dbReference type="EMBL" id="BIMW01000094">
    <property type="protein sequence ID" value="GCE94358.1"/>
    <property type="molecule type" value="Genomic_DNA"/>
</dbReference>
<dbReference type="InterPro" id="IPR052204">
    <property type="entry name" value="PpiC/parvulin_rotamase"/>
</dbReference>